<keyword evidence="1" id="KW-0175">Coiled coil</keyword>
<dbReference type="AlphaFoldDB" id="A0A9W7X7E3"/>
<proteinExistence type="predicted"/>
<dbReference type="InterPro" id="IPR007321">
    <property type="entry name" value="Transposase_28"/>
</dbReference>
<keyword evidence="3" id="KW-0472">Membrane</keyword>
<feature type="transmembrane region" description="Helical" evidence="3">
    <location>
        <begin position="48"/>
        <end position="74"/>
    </location>
</feature>
<dbReference type="PANTHER" id="PTHR33026">
    <property type="entry name" value="OS06G0360600 PROTEIN"/>
    <property type="match status" value="1"/>
</dbReference>
<feature type="region of interest" description="Disordered" evidence="2">
    <location>
        <begin position="786"/>
        <end position="805"/>
    </location>
</feature>
<gene>
    <name evidence="5" type="ORF">BS78_K251800</name>
</gene>
<name>A0A9W7X7E3_9POAL</name>
<dbReference type="Pfam" id="PF04195">
    <property type="entry name" value="Transposase_28"/>
    <property type="match status" value="1"/>
</dbReference>
<feature type="domain" description="Transposase (putative) gypsy type" evidence="4">
    <location>
        <begin position="49"/>
        <end position="116"/>
    </location>
</feature>
<evidence type="ECO:0000313" key="6">
    <source>
        <dbReference type="Proteomes" id="UP001164776"/>
    </source>
</evidence>
<dbReference type="OrthoDB" id="618480at2759"/>
<reference evidence="5 6" key="1">
    <citation type="submission" date="2022-10" db="EMBL/GenBank/DDBJ databases">
        <title>WGS assembly of Paspalum vaginatum 540-79.</title>
        <authorList>
            <person name="Sun G."/>
            <person name="Wase N."/>
            <person name="Shu S."/>
            <person name="Jenkins J."/>
            <person name="Zhou B."/>
            <person name="Torres-Rodriguez J."/>
            <person name="Chen C."/>
            <person name="Sandor L."/>
            <person name="Plott C."/>
            <person name="Yoshinga Y."/>
            <person name="Daum C."/>
            <person name="Qi P."/>
            <person name="Barry K."/>
            <person name="Lipzen A."/>
            <person name="Berry L."/>
            <person name="Pedersen C."/>
            <person name="Gottilla T."/>
            <person name="Foltz A."/>
            <person name="Yu H."/>
            <person name="O'Malley R."/>
            <person name="Zhang C."/>
            <person name="Devos K."/>
            <person name="Sigmon B."/>
            <person name="Yu B."/>
            <person name="Obata T."/>
            <person name="Schmutz J."/>
            <person name="Schnable J."/>
        </authorList>
    </citation>
    <scope>NUCLEOTIDE SEQUENCE [LARGE SCALE GENOMIC DNA]</scope>
    <source>
        <strain evidence="6">cv. 540-79</strain>
    </source>
</reference>
<dbReference type="Proteomes" id="UP001164776">
    <property type="component" value="Unassembled WGS sequence"/>
</dbReference>
<feature type="transmembrane region" description="Helical" evidence="3">
    <location>
        <begin position="86"/>
        <end position="109"/>
    </location>
</feature>
<keyword evidence="3" id="KW-1133">Transmembrane helix</keyword>
<feature type="region of interest" description="Disordered" evidence="2">
    <location>
        <begin position="391"/>
        <end position="437"/>
    </location>
</feature>
<protein>
    <recommendedName>
        <fullName evidence="4">Transposase (putative) gypsy type domain-containing protein</fullName>
    </recommendedName>
</protein>
<accession>A0A9W7X7E3</accession>
<dbReference type="EMBL" id="MU631182">
    <property type="protein sequence ID" value="KAJ1253473.1"/>
    <property type="molecule type" value="Genomic_DNA"/>
</dbReference>
<feature type="coiled-coil region" evidence="1">
    <location>
        <begin position="531"/>
        <end position="591"/>
    </location>
</feature>
<feature type="region of interest" description="Disordered" evidence="2">
    <location>
        <begin position="303"/>
        <end position="323"/>
    </location>
</feature>
<keyword evidence="3" id="KW-0812">Transmembrane</keyword>
<sequence>MGSGHQSFWETDENLTRVRRLLGWTDAEHCDNVRTGSLPHRNLQPGEFVLFVPYLYCGLGILISSFFMLLLEAFGLQLQHLTPHSILHAAIFAHLCEMFVGVPPCVMLFRHFFSVRCSRRSSTEIGRYYFLLKGSGGRSTYLPTFASAKWEHWRNDWVIVRAEPNDRLALPDSSPDASLPEWGASTDLPPEFSPVLARIAELINGRLTSMHVLADFLRQRLTPLQMRPRSAWSYTGPNDCSRVVRGEDHDLTPLLLEEWVRCVTDEGFSPEQLRLPSAIVPLCRDQALRTAVLREMPTLDDGGLAARQLGGDPNRGSTSATSRLGVREPEALPLSTKARGRWQRPPIFSGGRRGDVAKAGSRQRDLCLGARPEAPADLGGRKLFWASSNTAAPGPAAAAATGTTSDAGPAAAGSNGTAGLGSAAAATTGTAGHGPAATAGFWPSWPLDGAHPEALDDAQEAFRLEWAWLQRERERLDSGQARLGERIEAATAQHARAHAELSTARIELDADRAAYHKDLQRLVNQEHAVGVREKRVEVGEAQLKLDRAKLESTQKGVEQRRLELVEVSERQAAVNTELDKMRSRLAEHEAAVAAREGTVAQREAAAKALKESSACQAATLKIREDWVKSREAELTGQEKQLLVERAALEQLKQDAAQQAVAEDREQMCAGLQRIADWAGEASSALVPLGLSPSQVTEPPSTIADALPVLDSAVEQLRRLDSTLGERLETEGRELCRAVAEHLLVCFRSHDPAISVDPVFAGPVEEAEAAARESVQEVVEVVAARFQRAPADEEPDAPRAGAPPAP</sequence>
<evidence type="ECO:0000256" key="1">
    <source>
        <dbReference type="SAM" id="Coils"/>
    </source>
</evidence>
<organism evidence="5 6">
    <name type="scientific">Paspalum vaginatum</name>
    <name type="common">seashore paspalum</name>
    <dbReference type="NCBI Taxonomy" id="158149"/>
    <lineage>
        <taxon>Eukaryota</taxon>
        <taxon>Viridiplantae</taxon>
        <taxon>Streptophyta</taxon>
        <taxon>Embryophyta</taxon>
        <taxon>Tracheophyta</taxon>
        <taxon>Spermatophyta</taxon>
        <taxon>Magnoliopsida</taxon>
        <taxon>Liliopsida</taxon>
        <taxon>Poales</taxon>
        <taxon>Poaceae</taxon>
        <taxon>PACMAD clade</taxon>
        <taxon>Panicoideae</taxon>
        <taxon>Andropogonodae</taxon>
        <taxon>Paspaleae</taxon>
        <taxon>Paspalinae</taxon>
        <taxon>Paspalum</taxon>
    </lineage>
</organism>
<evidence type="ECO:0000259" key="4">
    <source>
        <dbReference type="Pfam" id="PF04195"/>
    </source>
</evidence>
<evidence type="ECO:0000256" key="2">
    <source>
        <dbReference type="SAM" id="MobiDB-lite"/>
    </source>
</evidence>
<evidence type="ECO:0000256" key="3">
    <source>
        <dbReference type="SAM" id="Phobius"/>
    </source>
</evidence>
<dbReference type="PANTHER" id="PTHR33026:SF7">
    <property type="entry name" value="OS03G0100275 PROTEIN"/>
    <property type="match status" value="1"/>
</dbReference>
<comment type="caution">
    <text evidence="5">The sequence shown here is derived from an EMBL/GenBank/DDBJ whole genome shotgun (WGS) entry which is preliminary data.</text>
</comment>
<evidence type="ECO:0000313" key="5">
    <source>
        <dbReference type="EMBL" id="KAJ1253473.1"/>
    </source>
</evidence>
<keyword evidence="6" id="KW-1185">Reference proteome</keyword>
<feature type="region of interest" description="Disordered" evidence="2">
    <location>
        <begin position="336"/>
        <end position="360"/>
    </location>
</feature>